<gene>
    <name evidence="2" type="ORF">EB796_001667</name>
</gene>
<feature type="compositionally biased region" description="Polar residues" evidence="1">
    <location>
        <begin position="242"/>
        <end position="253"/>
    </location>
</feature>
<protein>
    <submittedName>
        <fullName evidence="2">Uncharacterized protein</fullName>
    </submittedName>
</protein>
<sequence>MVSKKKSKEERSENPERHVNMQTERTVNGQNMTQVIVKQNPHSTLDKYNRNDIPYQTMDPETNTVRYDTGNQSMASPQDPSEITVTFRDANGSQRQVIRTQPDEGKSEAVEPQTEVDAAADVHIEDLTTGHTNEAFQDDAEIMPDSVTYKPTGHYYDGVAQYEEAPPPLLPGTPVTDLDAPSEPSTPPSAPPTPPPIIRPHFDTLETDQRSPTPPPAPPPAPTPPLPERSPTPPTEIDYTYATLSKTRGSQKQGAEEAGSSDLNASMSRSVWRPSNEIEIIEKAKF</sequence>
<keyword evidence="3" id="KW-1185">Reference proteome</keyword>
<evidence type="ECO:0000313" key="3">
    <source>
        <dbReference type="Proteomes" id="UP000593567"/>
    </source>
</evidence>
<feature type="region of interest" description="Disordered" evidence="1">
    <location>
        <begin position="163"/>
        <end position="270"/>
    </location>
</feature>
<dbReference type="EMBL" id="VXIV02000188">
    <property type="protein sequence ID" value="KAF6039980.1"/>
    <property type="molecule type" value="Genomic_DNA"/>
</dbReference>
<feature type="compositionally biased region" description="Pro residues" evidence="1">
    <location>
        <begin position="212"/>
        <end position="234"/>
    </location>
</feature>
<feature type="region of interest" description="Disordered" evidence="1">
    <location>
        <begin position="1"/>
        <end position="80"/>
    </location>
</feature>
<feature type="compositionally biased region" description="Basic and acidic residues" evidence="1">
    <location>
        <begin position="7"/>
        <end position="19"/>
    </location>
</feature>
<feature type="compositionally biased region" description="Basic and acidic residues" evidence="1">
    <location>
        <begin position="200"/>
        <end position="209"/>
    </location>
</feature>
<dbReference type="Proteomes" id="UP000593567">
    <property type="component" value="Unassembled WGS sequence"/>
</dbReference>
<feature type="region of interest" description="Disordered" evidence="1">
    <location>
        <begin position="95"/>
        <end position="114"/>
    </location>
</feature>
<proteinExistence type="predicted"/>
<reference evidence="2" key="1">
    <citation type="submission" date="2020-06" db="EMBL/GenBank/DDBJ databases">
        <title>Draft genome of Bugula neritina, a colonial animal packing powerful symbionts and potential medicines.</title>
        <authorList>
            <person name="Rayko M."/>
        </authorList>
    </citation>
    <scope>NUCLEOTIDE SEQUENCE [LARGE SCALE GENOMIC DNA]</scope>
    <source>
        <strain evidence="2">Kwan_BN1</strain>
    </source>
</reference>
<organism evidence="2 3">
    <name type="scientific">Bugula neritina</name>
    <name type="common">Brown bryozoan</name>
    <name type="synonym">Sertularia neritina</name>
    <dbReference type="NCBI Taxonomy" id="10212"/>
    <lineage>
        <taxon>Eukaryota</taxon>
        <taxon>Metazoa</taxon>
        <taxon>Spiralia</taxon>
        <taxon>Lophotrochozoa</taxon>
        <taxon>Bryozoa</taxon>
        <taxon>Gymnolaemata</taxon>
        <taxon>Cheilostomatida</taxon>
        <taxon>Flustrina</taxon>
        <taxon>Buguloidea</taxon>
        <taxon>Bugulidae</taxon>
        <taxon>Bugula</taxon>
    </lineage>
</organism>
<evidence type="ECO:0000256" key="1">
    <source>
        <dbReference type="SAM" id="MobiDB-lite"/>
    </source>
</evidence>
<comment type="caution">
    <text evidence="2">The sequence shown here is derived from an EMBL/GenBank/DDBJ whole genome shotgun (WGS) entry which is preliminary data.</text>
</comment>
<name>A0A7J7KP65_BUGNE</name>
<feature type="compositionally biased region" description="Polar residues" evidence="1">
    <location>
        <begin position="20"/>
        <end position="43"/>
    </location>
</feature>
<dbReference type="AlphaFoldDB" id="A0A7J7KP65"/>
<feature type="compositionally biased region" description="Polar residues" evidence="1">
    <location>
        <begin position="59"/>
        <end position="80"/>
    </location>
</feature>
<feature type="compositionally biased region" description="Pro residues" evidence="1">
    <location>
        <begin position="184"/>
        <end position="198"/>
    </location>
</feature>
<accession>A0A7J7KP65</accession>
<evidence type="ECO:0000313" key="2">
    <source>
        <dbReference type="EMBL" id="KAF6039980.1"/>
    </source>
</evidence>